<dbReference type="InterPro" id="IPR011545">
    <property type="entry name" value="DEAD/DEAH_box_helicase_dom"/>
</dbReference>
<dbReference type="Proteomes" id="UP000265341">
    <property type="component" value="Unassembled WGS sequence"/>
</dbReference>
<evidence type="ECO:0000313" key="7">
    <source>
        <dbReference type="EMBL" id="RIH86860.1"/>
    </source>
</evidence>
<evidence type="ECO:0000313" key="8">
    <source>
        <dbReference type="Proteomes" id="UP000265341"/>
    </source>
</evidence>
<dbReference type="InterPro" id="IPR051534">
    <property type="entry name" value="CBASS_pafABC_assoc_protein"/>
</dbReference>
<accession>A0A399ETL6</accession>
<dbReference type="CDD" id="cd09641">
    <property type="entry name" value="Cas3''_I"/>
    <property type="match status" value="1"/>
</dbReference>
<dbReference type="EMBL" id="QWLA01000025">
    <property type="protein sequence ID" value="RIH86860.1"/>
    <property type="molecule type" value="Genomic_DNA"/>
</dbReference>
<keyword evidence="1" id="KW-0547">Nucleotide-binding</keyword>
<dbReference type="InterPro" id="IPR006483">
    <property type="entry name" value="CRISPR-assoc_Cas3_HD"/>
</dbReference>
<keyword evidence="2" id="KW-0378">Hydrolase</keyword>
<dbReference type="GO" id="GO:0005524">
    <property type="term" value="F:ATP binding"/>
    <property type="evidence" value="ECO:0007669"/>
    <property type="project" value="UniProtKB-KW"/>
</dbReference>
<dbReference type="InterPro" id="IPR014001">
    <property type="entry name" value="Helicase_ATP-bd"/>
</dbReference>
<dbReference type="GO" id="GO:0016787">
    <property type="term" value="F:hydrolase activity"/>
    <property type="evidence" value="ECO:0007669"/>
    <property type="project" value="UniProtKB-KW"/>
</dbReference>
<organism evidence="7 8">
    <name type="scientific">Calidithermus roseus</name>
    <dbReference type="NCBI Taxonomy" id="1644118"/>
    <lineage>
        <taxon>Bacteria</taxon>
        <taxon>Thermotogati</taxon>
        <taxon>Deinococcota</taxon>
        <taxon>Deinococci</taxon>
        <taxon>Thermales</taxon>
        <taxon>Thermaceae</taxon>
        <taxon>Calidithermus</taxon>
    </lineage>
</organism>
<sequence length="1080" mass="122102">MDDSDSLKATHEKALRLVRILELLKLKPWTAQQLATALGVKKRAVLYYLEDLKELEPYLGFRLLHDPLRHTYALNAGVLLSDIDKVVAHTALRMLYHHSPGHNQQYLEAMLKLARGLPEPARTVAQRSAEAMAARGPGLEGSNLEKITSAWFRRQLVQFHYQLPGRREPTKFELETYFIEVSRANMAVYVIGRERSYKNELRTFKLARMQFVTLVGPTEAYEIPASFDPREYLSDAWGIVGSGGNPVRVKLRFLPQAAQRIREGGYPNLKELGQRDDGSLVVEVTVGTDEDGFPIELLSWVQSWGPRVEVLEPANLRDTWLAEARQLLQQYEPQSWMAPKTYWAHTHKDRARWQTMQEHVSEVARLAAEKAAPFGESEKAGLSGRLHDLGKYGDLFQLRLEGKERGLDHWSAGAHLALFEYRLVDVALAVQGHHIGLQSGARESLKGMRLESLSQKHPLELRLTETDINLLKKRLQADGLELPPSSQAQISVSTSAATMLDTRMLFSALVDADFLDTERHMQGEVRPSPPPLQPERALERLEAHLNRLAADENLPEGIRCLRQQVSGACAQAADQPERLFTLTAPTGLGKTLAMLRFALKRAVQDQRARRIVVVLPYLSILDQTAQIYQELFADFGPHYILEDHSLAYRPLRKELSDEQDLAELERRLLAENWDAPIILTTNVQLLESLHANRPGACRKLHNLAGSVLLFDEVQTLPTHLAVPTLKTLSRLASEKYGTTVVFATATQPAFDALHDKVKEGEPQGWQPVEMIPELEALFRNTRRVQVEWWLKDPTPFAHLVTLLEVDPQALMVLNLKRQAHALFRQAAERGLEGLYHLSTALCPAHRLKVLEEVKDRLREGQPCRLISTQVVEAGVELDFPMGYRALAPLEAIAQTAGRINRHGLRREGRLVVFVPEDEGYPDKAYQQAARLTRALQAEGELTLEPAVFRRYYQSLYTLQNVSDPEIETLIQTQNYAELARRYRLIETAAVNVVVPYNDEALALMQEARDRGIAADWIHRARPYTVPFFLPKGGPPSFLETIFLRYGRSEVPDWYLCPDQALYDRLLGFTPEEGSGAGLVV</sequence>
<name>A0A399ETL6_9DEIN</name>
<proteinExistence type="predicted"/>
<feature type="domain" description="HD Cas3-type" evidence="6">
    <location>
        <begin position="349"/>
        <end position="515"/>
    </location>
</feature>
<keyword evidence="4" id="KW-0067">ATP-binding</keyword>
<gene>
    <name evidence="7" type="ORF">Mrose_01569</name>
</gene>
<protein>
    <submittedName>
        <fullName evidence="7">CRISPR-associated helicase Cas3</fullName>
    </submittedName>
</protein>
<dbReference type="GO" id="GO:0003676">
    <property type="term" value="F:nucleic acid binding"/>
    <property type="evidence" value="ECO:0007669"/>
    <property type="project" value="InterPro"/>
</dbReference>
<dbReference type="Pfam" id="PF22590">
    <property type="entry name" value="Cas3-like_C_2"/>
    <property type="match status" value="1"/>
</dbReference>
<dbReference type="InterPro" id="IPR054712">
    <property type="entry name" value="Cas3-like_dom"/>
</dbReference>
<dbReference type="GO" id="GO:0004386">
    <property type="term" value="F:helicase activity"/>
    <property type="evidence" value="ECO:0007669"/>
    <property type="project" value="UniProtKB-KW"/>
</dbReference>
<evidence type="ECO:0000256" key="3">
    <source>
        <dbReference type="ARBA" id="ARBA00022806"/>
    </source>
</evidence>
<keyword evidence="8" id="KW-1185">Reference proteome</keyword>
<keyword evidence="3" id="KW-0347">Helicase</keyword>
<dbReference type="PANTHER" id="PTHR34580:SF1">
    <property type="entry name" value="PROTEIN PAFC"/>
    <property type="match status" value="1"/>
</dbReference>
<evidence type="ECO:0000256" key="5">
    <source>
        <dbReference type="ARBA" id="ARBA00023118"/>
    </source>
</evidence>
<dbReference type="InterPro" id="IPR026881">
    <property type="entry name" value="WYL_dom"/>
</dbReference>
<dbReference type="CDD" id="cd17930">
    <property type="entry name" value="DEXHc_cas3"/>
    <property type="match status" value="1"/>
</dbReference>
<dbReference type="GO" id="GO:0051607">
    <property type="term" value="P:defense response to virus"/>
    <property type="evidence" value="ECO:0007669"/>
    <property type="project" value="UniProtKB-KW"/>
</dbReference>
<dbReference type="InterPro" id="IPR027417">
    <property type="entry name" value="P-loop_NTPase"/>
</dbReference>
<dbReference type="NCBIfam" id="TIGR01596">
    <property type="entry name" value="cas3_HD"/>
    <property type="match status" value="1"/>
</dbReference>
<dbReference type="SMART" id="SM00487">
    <property type="entry name" value="DEXDc"/>
    <property type="match status" value="1"/>
</dbReference>
<dbReference type="Pfam" id="PF00270">
    <property type="entry name" value="DEAD"/>
    <property type="match status" value="1"/>
</dbReference>
<dbReference type="InterPro" id="IPR057727">
    <property type="entry name" value="WCX_dom"/>
</dbReference>
<evidence type="ECO:0000256" key="4">
    <source>
        <dbReference type="ARBA" id="ARBA00022840"/>
    </source>
</evidence>
<evidence type="ECO:0000259" key="6">
    <source>
        <dbReference type="PROSITE" id="PS51643"/>
    </source>
</evidence>
<dbReference type="Pfam" id="PF13280">
    <property type="entry name" value="WYL"/>
    <property type="match status" value="1"/>
</dbReference>
<dbReference type="PROSITE" id="PS51643">
    <property type="entry name" value="HD_CAS3"/>
    <property type="match status" value="1"/>
</dbReference>
<dbReference type="Gene3D" id="3.40.50.300">
    <property type="entry name" value="P-loop containing nucleotide triphosphate hydrolases"/>
    <property type="match status" value="2"/>
</dbReference>
<keyword evidence="5" id="KW-0051">Antiviral defense</keyword>
<dbReference type="RefSeq" id="WP_245969725.1">
    <property type="nucleotide sequence ID" value="NZ_QWLA01000025.1"/>
</dbReference>
<comment type="caution">
    <text evidence="7">The sequence shown here is derived from an EMBL/GenBank/DDBJ whole genome shotgun (WGS) entry which is preliminary data.</text>
</comment>
<dbReference type="SUPFAM" id="SSF52540">
    <property type="entry name" value="P-loop containing nucleoside triphosphate hydrolases"/>
    <property type="match status" value="1"/>
</dbReference>
<dbReference type="AlphaFoldDB" id="A0A399ETL6"/>
<dbReference type="Pfam" id="PF25583">
    <property type="entry name" value="WCX"/>
    <property type="match status" value="1"/>
</dbReference>
<reference evidence="7 8" key="1">
    <citation type="submission" date="2018-08" db="EMBL/GenBank/DDBJ databases">
        <title>Meiothermus roseus NBRC 110900 genome sequencing project.</title>
        <authorList>
            <person name="Da Costa M.S."/>
            <person name="Albuquerque L."/>
            <person name="Raposo P."/>
            <person name="Froufe H.J.C."/>
            <person name="Barroso C.S."/>
            <person name="Egas C."/>
        </authorList>
    </citation>
    <scope>NUCLEOTIDE SEQUENCE [LARGE SCALE GENOMIC DNA]</scope>
    <source>
        <strain evidence="7 8">NBRC 110900</strain>
    </source>
</reference>
<dbReference type="PANTHER" id="PTHR34580">
    <property type="match status" value="1"/>
</dbReference>
<evidence type="ECO:0000256" key="1">
    <source>
        <dbReference type="ARBA" id="ARBA00022741"/>
    </source>
</evidence>
<dbReference type="SUPFAM" id="SSF109604">
    <property type="entry name" value="HD-domain/PDEase-like"/>
    <property type="match status" value="1"/>
</dbReference>
<evidence type="ECO:0000256" key="2">
    <source>
        <dbReference type="ARBA" id="ARBA00022801"/>
    </source>
</evidence>